<name>A0ABZ2YPJ8_9BACT</name>
<gene>
    <name evidence="2" type="ORF">WJU16_01370</name>
</gene>
<proteinExistence type="predicted"/>
<feature type="transmembrane region" description="Helical" evidence="1">
    <location>
        <begin position="23"/>
        <end position="46"/>
    </location>
</feature>
<evidence type="ECO:0000313" key="2">
    <source>
        <dbReference type="EMBL" id="WZN41687.1"/>
    </source>
</evidence>
<keyword evidence="3" id="KW-1185">Reference proteome</keyword>
<keyword evidence="1" id="KW-0472">Membrane</keyword>
<feature type="transmembrane region" description="Helical" evidence="1">
    <location>
        <begin position="162"/>
        <end position="181"/>
    </location>
</feature>
<accession>A0ABZ2YPJ8</accession>
<feature type="transmembrane region" description="Helical" evidence="1">
    <location>
        <begin position="193"/>
        <end position="214"/>
    </location>
</feature>
<protein>
    <submittedName>
        <fullName evidence="2">Uncharacterized protein</fullName>
    </submittedName>
</protein>
<keyword evidence="1" id="KW-1133">Transmembrane helix</keyword>
<evidence type="ECO:0000313" key="3">
    <source>
        <dbReference type="Proteomes" id="UP001485459"/>
    </source>
</evidence>
<dbReference type="Proteomes" id="UP001485459">
    <property type="component" value="Chromosome"/>
</dbReference>
<sequence length="225" mass="25813">MSYYNHFAEWLFSPERTVQQRTIVVLFVISILVLVNDALGLGYYYVMHRKTEHFSQLTTIISSPETDSMSRSIAISLRKEIMERKPYSLILLDFLAGDSSSHIKNHQKNPSVVATINNTETTSIKNQMLFISSSAGIYFISAFITFLMLFFKNHEVPISSRYYIPIISLILLISGVVVMLLCSNIPVVDNNWHWNYILNSLIQTSSLLVMLPIIRKLVTSKSKRR</sequence>
<dbReference type="RefSeq" id="WP_341836535.1">
    <property type="nucleotide sequence ID" value="NZ_CP149822.1"/>
</dbReference>
<feature type="transmembrane region" description="Helical" evidence="1">
    <location>
        <begin position="128"/>
        <end position="150"/>
    </location>
</feature>
<evidence type="ECO:0000256" key="1">
    <source>
        <dbReference type="SAM" id="Phobius"/>
    </source>
</evidence>
<dbReference type="EMBL" id="CP149822">
    <property type="protein sequence ID" value="WZN41687.1"/>
    <property type="molecule type" value="Genomic_DNA"/>
</dbReference>
<organism evidence="2 3">
    <name type="scientific">Chitinophaga pollutisoli</name>
    <dbReference type="NCBI Taxonomy" id="3133966"/>
    <lineage>
        <taxon>Bacteria</taxon>
        <taxon>Pseudomonadati</taxon>
        <taxon>Bacteroidota</taxon>
        <taxon>Chitinophagia</taxon>
        <taxon>Chitinophagales</taxon>
        <taxon>Chitinophagaceae</taxon>
        <taxon>Chitinophaga</taxon>
    </lineage>
</organism>
<keyword evidence="1" id="KW-0812">Transmembrane</keyword>
<reference evidence="3" key="1">
    <citation type="submission" date="2024-03" db="EMBL/GenBank/DDBJ databases">
        <title>Chitinophaga horti sp. nov., isolated from garden soil.</title>
        <authorList>
            <person name="Lee D.S."/>
            <person name="Han D.M."/>
            <person name="Baek J.H."/>
            <person name="Choi D.G."/>
            <person name="Jeon J.H."/>
            <person name="Jeon C.O."/>
        </authorList>
    </citation>
    <scope>NUCLEOTIDE SEQUENCE [LARGE SCALE GENOMIC DNA]</scope>
    <source>
        <strain evidence="3">GPA1</strain>
    </source>
</reference>